<comment type="caution">
    <text evidence="1">The sequence shown here is derived from an EMBL/GenBank/DDBJ whole genome shotgun (WGS) entry which is preliminary data.</text>
</comment>
<gene>
    <name evidence="1" type="ORF">FOL47_008448</name>
</gene>
<dbReference type="EMBL" id="JAAPAO010000542">
    <property type="protein sequence ID" value="KAF4657430.1"/>
    <property type="molecule type" value="Genomic_DNA"/>
</dbReference>
<sequence length="153" mass="17722">MCDPLLAYFIDEAHEEWRRQFCVEHPELRERVKREVQMANTGERIWVNDKDELPNSTPTGRTIDILKMRGSELPSQFTNQMEAVGECLFGTVKSGTTDIEVLASIAHNKWMGMNASLKPVQPRLFVQYEQLDEIEKEKDRVFARIALRLARVS</sequence>
<organism evidence="1 2">
    <name type="scientific">Perkinsus chesapeaki</name>
    <name type="common">Clam parasite</name>
    <name type="synonym">Perkinsus andrewsi</name>
    <dbReference type="NCBI Taxonomy" id="330153"/>
    <lineage>
        <taxon>Eukaryota</taxon>
        <taxon>Sar</taxon>
        <taxon>Alveolata</taxon>
        <taxon>Perkinsozoa</taxon>
        <taxon>Perkinsea</taxon>
        <taxon>Perkinsida</taxon>
        <taxon>Perkinsidae</taxon>
        <taxon>Perkinsus</taxon>
    </lineage>
</organism>
<name>A0A7J6LEM8_PERCH</name>
<dbReference type="Proteomes" id="UP000591131">
    <property type="component" value="Unassembled WGS sequence"/>
</dbReference>
<proteinExistence type="predicted"/>
<dbReference type="AlphaFoldDB" id="A0A7J6LEM8"/>
<keyword evidence="2" id="KW-1185">Reference proteome</keyword>
<reference evidence="1 2" key="1">
    <citation type="submission" date="2020-04" db="EMBL/GenBank/DDBJ databases">
        <title>Perkinsus chesapeaki whole genome sequence.</title>
        <authorList>
            <person name="Bogema D.R."/>
        </authorList>
    </citation>
    <scope>NUCLEOTIDE SEQUENCE [LARGE SCALE GENOMIC DNA]</scope>
    <source>
        <strain evidence="1">ATCC PRA-425</strain>
    </source>
</reference>
<dbReference type="OrthoDB" id="10455008at2759"/>
<evidence type="ECO:0000313" key="2">
    <source>
        <dbReference type="Proteomes" id="UP000591131"/>
    </source>
</evidence>
<protein>
    <submittedName>
        <fullName evidence="1">Uncharacterized protein</fullName>
    </submittedName>
</protein>
<evidence type="ECO:0000313" key="1">
    <source>
        <dbReference type="EMBL" id="KAF4657430.1"/>
    </source>
</evidence>
<accession>A0A7J6LEM8</accession>